<evidence type="ECO:0000313" key="3">
    <source>
        <dbReference type="Proteomes" id="UP001303046"/>
    </source>
</evidence>
<evidence type="ECO:0000256" key="1">
    <source>
        <dbReference type="SAM" id="MobiDB-lite"/>
    </source>
</evidence>
<dbReference type="EMBL" id="JAVFWL010000002">
    <property type="protein sequence ID" value="KAK6736009.1"/>
    <property type="molecule type" value="Genomic_DNA"/>
</dbReference>
<organism evidence="2 3">
    <name type="scientific">Necator americanus</name>
    <name type="common">Human hookworm</name>
    <dbReference type="NCBI Taxonomy" id="51031"/>
    <lineage>
        <taxon>Eukaryota</taxon>
        <taxon>Metazoa</taxon>
        <taxon>Ecdysozoa</taxon>
        <taxon>Nematoda</taxon>
        <taxon>Chromadorea</taxon>
        <taxon>Rhabditida</taxon>
        <taxon>Rhabditina</taxon>
        <taxon>Rhabditomorpha</taxon>
        <taxon>Strongyloidea</taxon>
        <taxon>Ancylostomatidae</taxon>
        <taxon>Bunostominae</taxon>
        <taxon>Necator</taxon>
    </lineage>
</organism>
<proteinExistence type="predicted"/>
<accession>A0ABR1CBZ4</accession>
<keyword evidence="3" id="KW-1185">Reference proteome</keyword>
<comment type="caution">
    <text evidence="2">The sequence shown here is derived from an EMBL/GenBank/DDBJ whole genome shotgun (WGS) entry which is preliminary data.</text>
</comment>
<reference evidence="2 3" key="1">
    <citation type="submission" date="2023-08" db="EMBL/GenBank/DDBJ databases">
        <title>A Necator americanus chromosomal reference genome.</title>
        <authorList>
            <person name="Ilik V."/>
            <person name="Petrzelkova K.J."/>
            <person name="Pardy F."/>
            <person name="Fuh T."/>
            <person name="Niatou-Singa F.S."/>
            <person name="Gouil Q."/>
            <person name="Baker L."/>
            <person name="Ritchie M.E."/>
            <person name="Jex A.R."/>
            <person name="Gazzola D."/>
            <person name="Li H."/>
            <person name="Toshio Fujiwara R."/>
            <person name="Zhan B."/>
            <person name="Aroian R.V."/>
            <person name="Pafco B."/>
            <person name="Schwarz E.M."/>
        </authorList>
    </citation>
    <scope>NUCLEOTIDE SEQUENCE [LARGE SCALE GENOMIC DNA]</scope>
    <source>
        <strain evidence="2 3">Aroian</strain>
        <tissue evidence="2">Whole animal</tissue>
    </source>
</reference>
<feature type="region of interest" description="Disordered" evidence="1">
    <location>
        <begin position="49"/>
        <end position="72"/>
    </location>
</feature>
<evidence type="ECO:0000313" key="2">
    <source>
        <dbReference type="EMBL" id="KAK6736009.1"/>
    </source>
</evidence>
<sequence length="115" mass="13067">MITLLFLSEHIPFFSLLFSVFDFSKASLLRLRRHPQQLGISGLQRGERPFLLKNSSPGSKPGRTAGRVDSSPGCKAGRIASEVDFWHKDSRFASMRVEPRVKFQNRPAFFAWPNC</sequence>
<gene>
    <name evidence="2" type="primary">Necator_chrII.g6761</name>
    <name evidence="2" type="ORF">RB195_018968</name>
</gene>
<name>A0ABR1CBZ4_NECAM</name>
<dbReference type="Proteomes" id="UP001303046">
    <property type="component" value="Unassembled WGS sequence"/>
</dbReference>
<protein>
    <submittedName>
        <fullName evidence="2">Uncharacterized protein</fullName>
    </submittedName>
</protein>